<dbReference type="InterPro" id="IPR036249">
    <property type="entry name" value="Thioredoxin-like_sf"/>
</dbReference>
<evidence type="ECO:0000256" key="3">
    <source>
        <dbReference type="ARBA" id="ARBA00022630"/>
    </source>
</evidence>
<dbReference type="GO" id="GO:0004497">
    <property type="term" value="F:monooxygenase activity"/>
    <property type="evidence" value="ECO:0007669"/>
    <property type="project" value="UniProtKB-KW"/>
</dbReference>
<protein>
    <submittedName>
        <fullName evidence="6">FAD-dependent monooxygenase</fullName>
    </submittedName>
</protein>
<dbReference type="InterPro" id="IPR050641">
    <property type="entry name" value="RIFMO-like"/>
</dbReference>
<evidence type="ECO:0000259" key="5">
    <source>
        <dbReference type="Pfam" id="PF01494"/>
    </source>
</evidence>
<feature type="domain" description="FAD-binding" evidence="5">
    <location>
        <begin position="5"/>
        <end position="341"/>
    </location>
</feature>
<dbReference type="RefSeq" id="WP_244713652.1">
    <property type="nucleotide sequence ID" value="NZ_CP095073.1"/>
</dbReference>
<name>A0ABY4EW80_9BACI</name>
<dbReference type="PANTHER" id="PTHR43004:SF19">
    <property type="entry name" value="BINDING MONOOXYGENASE, PUTATIVE (JCVI)-RELATED"/>
    <property type="match status" value="1"/>
</dbReference>
<dbReference type="InterPro" id="IPR036188">
    <property type="entry name" value="FAD/NAD-bd_sf"/>
</dbReference>
<dbReference type="Gene3D" id="3.40.30.120">
    <property type="match status" value="1"/>
</dbReference>
<dbReference type="PRINTS" id="PR00420">
    <property type="entry name" value="RNGMNOXGNASE"/>
</dbReference>
<reference evidence="6 7" key="1">
    <citation type="submission" date="2022-04" db="EMBL/GenBank/DDBJ databases">
        <title>Halobacillus sp. isolated from saltern.</title>
        <authorList>
            <person name="Won M."/>
            <person name="Lee C.-M."/>
            <person name="Woen H.-Y."/>
            <person name="Kwon S.-W."/>
        </authorList>
    </citation>
    <scope>NUCLEOTIDE SEQUENCE [LARGE SCALE GENOMIC DNA]</scope>
    <source>
        <strain evidence="6 7">SSBR10-3</strain>
    </source>
</reference>
<keyword evidence="6" id="KW-0560">Oxidoreductase</keyword>
<gene>
    <name evidence="6" type="ORF">MUN89_08650</name>
</gene>
<comment type="cofactor">
    <cofactor evidence="1">
        <name>FAD</name>
        <dbReference type="ChEBI" id="CHEBI:57692"/>
    </cofactor>
</comment>
<comment type="similarity">
    <text evidence="2">Belongs to the PheA/TfdB FAD monooxygenase family.</text>
</comment>
<evidence type="ECO:0000256" key="4">
    <source>
        <dbReference type="ARBA" id="ARBA00022827"/>
    </source>
</evidence>
<dbReference type="Pfam" id="PF01494">
    <property type="entry name" value="FAD_binding_3"/>
    <property type="match status" value="1"/>
</dbReference>
<dbReference type="Gene3D" id="3.30.70.2450">
    <property type="match status" value="1"/>
</dbReference>
<dbReference type="InterPro" id="IPR002938">
    <property type="entry name" value="FAD-bd"/>
</dbReference>
<evidence type="ECO:0000256" key="2">
    <source>
        <dbReference type="ARBA" id="ARBA00007801"/>
    </source>
</evidence>
<evidence type="ECO:0000313" key="7">
    <source>
        <dbReference type="Proteomes" id="UP000831787"/>
    </source>
</evidence>
<organism evidence="6 7">
    <name type="scientific">Halobacillus salinarum</name>
    <dbReference type="NCBI Taxonomy" id="2932257"/>
    <lineage>
        <taxon>Bacteria</taxon>
        <taxon>Bacillati</taxon>
        <taxon>Bacillota</taxon>
        <taxon>Bacilli</taxon>
        <taxon>Bacillales</taxon>
        <taxon>Bacillaceae</taxon>
        <taxon>Halobacillus</taxon>
    </lineage>
</organism>
<proteinExistence type="inferred from homology"/>
<dbReference type="Gene3D" id="3.50.50.60">
    <property type="entry name" value="FAD/NAD(P)-binding domain"/>
    <property type="match status" value="2"/>
</dbReference>
<keyword evidence="6" id="KW-0503">Monooxygenase</keyword>
<dbReference type="PANTHER" id="PTHR43004">
    <property type="entry name" value="TRK SYSTEM POTASSIUM UPTAKE PROTEIN"/>
    <property type="match status" value="1"/>
</dbReference>
<evidence type="ECO:0000313" key="6">
    <source>
        <dbReference type="EMBL" id="UOQ46421.1"/>
    </source>
</evidence>
<keyword evidence="7" id="KW-1185">Reference proteome</keyword>
<keyword evidence="4" id="KW-0274">FAD</keyword>
<sequence length="538" mass="60952">MEANTDVLIVGAGPSGLMLANQLRKYGVRFQIIEQREEPSAFSKALVVHSRTLEMMDLLGISQKFIEEGFINKQIHFSYHQEKMFAVDFSNLKEHTNFPFMSIIPQSETERILEEQLPDGAVERGVELVSLTQHGETVSAVVNQGAEEHTITSKYLVACDGAHSTTRHLLDIPFEGESEGVNVILGDVKVDDPSLNSRLSLNSSDNGLLFSAPFSNGLTRVIAIDYERQGEYPESPRLKDLQESVSRVYPEELILTDPYWVSSFTASHRQIPYYRKQRVFFVGDAAHIHNPIGGQGMNIGIQDAVNLSWKLAYVLNYGLSQALLDTYHEERFPIGEGVIKKTEFMIKAMNIKNKYGVKSRNLLMKWLLDKQVLQSKITENISQLGMNYTFTHHSKQIDHKRTVGKLASGERVPNVHMLTQDKEEVHLYERLKGGQCLLLICTTEEQLPMVYETINQSTASFTSRLGGMLQPIFIIQNDLFSKGKWGLNVWMDLKGESRTRLGLAENELMVVRPDGYVLVHTDLRNPLKLKNALTQYFQ</sequence>
<evidence type="ECO:0000256" key="1">
    <source>
        <dbReference type="ARBA" id="ARBA00001974"/>
    </source>
</evidence>
<keyword evidence="3" id="KW-0285">Flavoprotein</keyword>
<dbReference type="Proteomes" id="UP000831787">
    <property type="component" value="Chromosome"/>
</dbReference>
<accession>A0ABY4EW80</accession>
<dbReference type="SUPFAM" id="SSF52833">
    <property type="entry name" value="Thioredoxin-like"/>
    <property type="match status" value="1"/>
</dbReference>
<dbReference type="SUPFAM" id="SSF51905">
    <property type="entry name" value="FAD/NAD(P)-binding domain"/>
    <property type="match status" value="1"/>
</dbReference>
<dbReference type="EMBL" id="CP095073">
    <property type="protein sequence ID" value="UOQ46421.1"/>
    <property type="molecule type" value="Genomic_DNA"/>
</dbReference>